<evidence type="ECO:0000256" key="1">
    <source>
        <dbReference type="SAM" id="Phobius"/>
    </source>
</evidence>
<dbReference type="RefSeq" id="WP_169119201.1">
    <property type="nucleotide sequence ID" value="NZ_WTVG02000037.1"/>
</dbReference>
<name>A0ABX1PPX5_9RHOO</name>
<evidence type="ECO:0000259" key="2">
    <source>
        <dbReference type="Pfam" id="PF07811"/>
    </source>
</evidence>
<keyword evidence="1" id="KW-0472">Membrane</keyword>
<evidence type="ECO:0000313" key="4">
    <source>
        <dbReference type="Proteomes" id="UP000615989"/>
    </source>
</evidence>
<dbReference type="Proteomes" id="UP000615989">
    <property type="component" value="Unassembled WGS sequence"/>
</dbReference>
<dbReference type="EMBL" id="WTVG01000044">
    <property type="protein sequence ID" value="NMG25856.1"/>
    <property type="molecule type" value="Genomic_DNA"/>
</dbReference>
<dbReference type="Pfam" id="PF07811">
    <property type="entry name" value="TadE"/>
    <property type="match status" value="1"/>
</dbReference>
<keyword evidence="1" id="KW-1133">Transmembrane helix</keyword>
<dbReference type="InterPro" id="IPR012495">
    <property type="entry name" value="TadE-like_dom"/>
</dbReference>
<sequence length="147" mass="16056">MNSRITNDRKRQCGVAAVEFAVVAALFFTLLIGIMEFGRMLWTWNAAAEATRLGARLAVVCDKDASIIETRMRQMLPSFAAATITIDYLDPPNASCDVATCKSVRVRLSNYTHQTVIPFVPLAVPLPAFQTTLPRESMSSSGNPVCS</sequence>
<reference evidence="3" key="1">
    <citation type="submission" date="2019-12" db="EMBL/GenBank/DDBJ databases">
        <title>Comparative genomics gives insights into the taxonomy of the Azoarcus-Aromatoleum group and reveals separate origins of nif in the plant-associated Azoarcus and non-plant-associated Aromatoleum sub-groups.</title>
        <authorList>
            <person name="Lafos M."/>
            <person name="Maluk M."/>
            <person name="Batista M."/>
            <person name="Junghare M."/>
            <person name="Carmona M."/>
            <person name="Faoro H."/>
            <person name="Cruz L.M."/>
            <person name="Battistoni F."/>
            <person name="De Souza E."/>
            <person name="Pedrosa F."/>
            <person name="Chen W.-M."/>
            <person name="Poole P.S."/>
            <person name="Dixon R.A."/>
            <person name="James E.K."/>
        </authorList>
    </citation>
    <scope>NUCLEOTIDE SEQUENCE</scope>
    <source>
        <strain evidence="3">LuFRes1</strain>
    </source>
</reference>
<keyword evidence="4" id="KW-1185">Reference proteome</keyword>
<comment type="caution">
    <text evidence="3">The sequence shown here is derived from an EMBL/GenBank/DDBJ whole genome shotgun (WGS) entry which is preliminary data.</text>
</comment>
<accession>A0ABX1PPX5</accession>
<protein>
    <submittedName>
        <fullName evidence="3">Pilus assembly protein</fullName>
    </submittedName>
</protein>
<proteinExistence type="predicted"/>
<organism evidence="3 4">
    <name type="scientific">Aromatoleum anaerobium</name>
    <dbReference type="NCBI Taxonomy" id="182180"/>
    <lineage>
        <taxon>Bacteria</taxon>
        <taxon>Pseudomonadati</taxon>
        <taxon>Pseudomonadota</taxon>
        <taxon>Betaproteobacteria</taxon>
        <taxon>Rhodocyclales</taxon>
        <taxon>Rhodocyclaceae</taxon>
        <taxon>Aromatoleum</taxon>
    </lineage>
</organism>
<gene>
    <name evidence="3" type="ORF">GO606_14225</name>
</gene>
<feature type="transmembrane region" description="Helical" evidence="1">
    <location>
        <begin position="12"/>
        <end position="35"/>
    </location>
</feature>
<keyword evidence="1" id="KW-0812">Transmembrane</keyword>
<evidence type="ECO:0000313" key="3">
    <source>
        <dbReference type="EMBL" id="NMG25856.1"/>
    </source>
</evidence>
<feature type="domain" description="TadE-like" evidence="2">
    <location>
        <begin position="14"/>
        <end position="56"/>
    </location>
</feature>